<reference evidence="2" key="1">
    <citation type="submission" date="2025-08" db="UniProtKB">
        <authorList>
            <consortium name="Ensembl"/>
        </authorList>
    </citation>
    <scope>IDENTIFICATION</scope>
</reference>
<keyword evidence="3" id="KW-1185">Reference proteome</keyword>
<sequence length="122" mass="14057">MANLESLTERAVSENSLVLLLQYLHGRVTTVELRNESSVVGCVQNVDAFMNVRLNDAVLTDRLGRKEHVDQFFVAGRSVRYVHIPDDVNISRAIDSQLEALQEFRKRMRSRGNRQEFLNVRK</sequence>
<dbReference type="GO" id="GO:0006398">
    <property type="term" value="P:mRNA 3'-end processing by stem-loop binding and cleavage"/>
    <property type="evidence" value="ECO:0007669"/>
    <property type="project" value="TreeGrafter"/>
</dbReference>
<dbReference type="PROSITE" id="PS52002">
    <property type="entry name" value="SM"/>
    <property type="match status" value="1"/>
</dbReference>
<dbReference type="InterPro" id="IPR010920">
    <property type="entry name" value="LSM_dom_sf"/>
</dbReference>
<dbReference type="InterPro" id="IPR047575">
    <property type="entry name" value="Sm"/>
</dbReference>
<evidence type="ECO:0000313" key="3">
    <source>
        <dbReference type="Proteomes" id="UP000694388"/>
    </source>
</evidence>
<protein>
    <submittedName>
        <fullName evidence="2">LSM10, U7 small nuclear RNA associated</fullName>
    </submittedName>
</protein>
<evidence type="ECO:0000259" key="1">
    <source>
        <dbReference type="PROSITE" id="PS52002"/>
    </source>
</evidence>
<dbReference type="PANTHER" id="PTHR21196">
    <property type="entry name" value="U7 SNRNA-ASSOCIATED SM-LIKE PROTEIN LSM10"/>
    <property type="match status" value="1"/>
</dbReference>
<organism evidence="2 3">
    <name type="scientific">Eptatretus burgeri</name>
    <name type="common">Inshore hagfish</name>
    <dbReference type="NCBI Taxonomy" id="7764"/>
    <lineage>
        <taxon>Eukaryota</taxon>
        <taxon>Metazoa</taxon>
        <taxon>Chordata</taxon>
        <taxon>Craniata</taxon>
        <taxon>Vertebrata</taxon>
        <taxon>Cyclostomata</taxon>
        <taxon>Myxini</taxon>
        <taxon>Myxiniformes</taxon>
        <taxon>Myxinidae</taxon>
        <taxon>Eptatretinae</taxon>
        <taxon>Eptatretus</taxon>
    </lineage>
</organism>
<feature type="domain" description="Sm" evidence="1">
    <location>
        <begin position="16"/>
        <end position="88"/>
    </location>
</feature>
<dbReference type="GO" id="GO:0071209">
    <property type="term" value="F:U7 snRNA binding"/>
    <property type="evidence" value="ECO:0007669"/>
    <property type="project" value="TreeGrafter"/>
</dbReference>
<dbReference type="GO" id="GO:0071208">
    <property type="term" value="F:histone pre-mRNA DCP binding"/>
    <property type="evidence" value="ECO:0007669"/>
    <property type="project" value="TreeGrafter"/>
</dbReference>
<dbReference type="Pfam" id="PF01423">
    <property type="entry name" value="LSM"/>
    <property type="match status" value="1"/>
</dbReference>
<dbReference type="Proteomes" id="UP000694388">
    <property type="component" value="Unplaced"/>
</dbReference>
<dbReference type="InterPro" id="IPR001163">
    <property type="entry name" value="Sm_dom_euk/arc"/>
</dbReference>
<dbReference type="AlphaFoldDB" id="A0A8C4N5G6"/>
<dbReference type="CDD" id="cd01733">
    <property type="entry name" value="LSm10"/>
    <property type="match status" value="1"/>
</dbReference>
<dbReference type="OMA" id="IADGHMT"/>
<reference evidence="2" key="2">
    <citation type="submission" date="2025-09" db="UniProtKB">
        <authorList>
            <consortium name="Ensembl"/>
        </authorList>
    </citation>
    <scope>IDENTIFICATION</scope>
</reference>
<dbReference type="GeneTree" id="ENSGT00510000048364"/>
<name>A0A8C4N5G6_EPTBU</name>
<dbReference type="Ensembl" id="ENSEBUT00000001901.1">
    <property type="protein sequence ID" value="ENSEBUP00000001571.1"/>
    <property type="gene ID" value="ENSEBUG00000001312.1"/>
</dbReference>
<dbReference type="GO" id="GO:0016604">
    <property type="term" value="C:nuclear body"/>
    <property type="evidence" value="ECO:0007669"/>
    <property type="project" value="TreeGrafter"/>
</dbReference>
<dbReference type="SMART" id="SM00651">
    <property type="entry name" value="Sm"/>
    <property type="match status" value="1"/>
</dbReference>
<dbReference type="PANTHER" id="PTHR21196:SF1">
    <property type="entry name" value="U7 SNRNA-ASSOCIATED SM-LIKE PROTEIN LSM10"/>
    <property type="match status" value="1"/>
</dbReference>
<evidence type="ECO:0000313" key="2">
    <source>
        <dbReference type="Ensembl" id="ENSEBUP00000001571.1"/>
    </source>
</evidence>
<dbReference type="SUPFAM" id="SSF50182">
    <property type="entry name" value="Sm-like ribonucleoproteins"/>
    <property type="match status" value="1"/>
</dbReference>
<dbReference type="InterPro" id="IPR052840">
    <property type="entry name" value="U7_snRNA_Sm-like"/>
</dbReference>
<accession>A0A8C4N5G6</accession>
<proteinExistence type="predicted"/>
<dbReference type="GO" id="GO:0071254">
    <property type="term" value="C:cytoplasmic U snRNP body"/>
    <property type="evidence" value="ECO:0007669"/>
    <property type="project" value="TreeGrafter"/>
</dbReference>
<dbReference type="Gene3D" id="2.30.30.100">
    <property type="match status" value="1"/>
</dbReference>